<keyword evidence="2" id="KW-1185">Reference proteome</keyword>
<dbReference type="EMBL" id="SNYV01000011">
    <property type="protein sequence ID" value="TDQ79740.1"/>
    <property type="molecule type" value="Genomic_DNA"/>
</dbReference>
<reference evidence="1 2" key="1">
    <citation type="submission" date="2019-03" db="EMBL/GenBank/DDBJ databases">
        <title>Genomic Encyclopedia of Archaeal and Bacterial Type Strains, Phase II (KMG-II): from individual species to whole genera.</title>
        <authorList>
            <person name="Goeker M."/>
        </authorList>
    </citation>
    <scope>NUCLEOTIDE SEQUENCE [LARGE SCALE GENOMIC DNA]</scope>
    <source>
        <strain evidence="1 2">DSM 28353</strain>
    </source>
</reference>
<evidence type="ECO:0000313" key="2">
    <source>
        <dbReference type="Proteomes" id="UP000295292"/>
    </source>
</evidence>
<evidence type="ECO:0000313" key="1">
    <source>
        <dbReference type="EMBL" id="TDQ79740.1"/>
    </source>
</evidence>
<evidence type="ECO:0008006" key="3">
    <source>
        <dbReference type="Google" id="ProtNLM"/>
    </source>
</evidence>
<gene>
    <name evidence="1" type="ORF">CLV99_1188</name>
</gene>
<sequence length="157" mass="17413">MRTSIIKLSILLISIIFISSCQEDYNERYLIKENSIELEDAITTTLVPGKPYGIIKRKIGAASAVTLQVNMFGVQHNQDQSFSFRVVEDESTAISGKDYLLPNGNTFIIPKNSNKGFIQINGVPSGVGKSLLVLEILGNEQIKVAQNYKQIAIECQY</sequence>
<name>A0A4R6WHN7_9SPHI</name>
<protein>
    <recommendedName>
        <fullName evidence="3">DUF4843 domain-containing protein</fullName>
    </recommendedName>
</protein>
<dbReference type="RefSeq" id="WP_133583506.1">
    <property type="nucleotide sequence ID" value="NZ_SNYV01000011.1"/>
</dbReference>
<proteinExistence type="predicted"/>
<organism evidence="1 2">
    <name type="scientific">Sphingobacterium yanglingense</name>
    <dbReference type="NCBI Taxonomy" id="1437280"/>
    <lineage>
        <taxon>Bacteria</taxon>
        <taxon>Pseudomonadati</taxon>
        <taxon>Bacteroidota</taxon>
        <taxon>Sphingobacteriia</taxon>
        <taxon>Sphingobacteriales</taxon>
        <taxon>Sphingobacteriaceae</taxon>
        <taxon>Sphingobacterium</taxon>
    </lineage>
</organism>
<dbReference type="Proteomes" id="UP000295292">
    <property type="component" value="Unassembled WGS sequence"/>
</dbReference>
<dbReference type="AlphaFoldDB" id="A0A4R6WHN7"/>
<comment type="caution">
    <text evidence="1">The sequence shown here is derived from an EMBL/GenBank/DDBJ whole genome shotgun (WGS) entry which is preliminary data.</text>
</comment>
<dbReference type="PROSITE" id="PS51257">
    <property type="entry name" value="PROKAR_LIPOPROTEIN"/>
    <property type="match status" value="1"/>
</dbReference>
<accession>A0A4R6WHN7</accession>
<dbReference type="OrthoDB" id="674388at2"/>